<feature type="domain" description="PPM-type phosphatase" evidence="1">
    <location>
        <begin position="1"/>
        <end position="275"/>
    </location>
</feature>
<dbReference type="InterPro" id="IPR015655">
    <property type="entry name" value="PP2C"/>
</dbReference>
<dbReference type="InParanoid" id="A0A132B7X8"/>
<proteinExistence type="predicted"/>
<dbReference type="CDD" id="cd00143">
    <property type="entry name" value="PP2Cc"/>
    <property type="match status" value="1"/>
</dbReference>
<dbReference type="Proteomes" id="UP000070700">
    <property type="component" value="Unassembled WGS sequence"/>
</dbReference>
<dbReference type="GeneID" id="28825978"/>
<dbReference type="AlphaFoldDB" id="A0A132B7X8"/>
<dbReference type="OrthoDB" id="420076at2759"/>
<dbReference type="SUPFAM" id="SSF81606">
    <property type="entry name" value="PP2C-like"/>
    <property type="match status" value="1"/>
</dbReference>
<protein>
    <submittedName>
        <fullName evidence="2">Protein serine/threonine phosphatase 2C</fullName>
    </submittedName>
</protein>
<reference evidence="2 3" key="1">
    <citation type="submission" date="2015-10" db="EMBL/GenBank/DDBJ databases">
        <title>Full genome of DAOMC 229536 Phialocephala scopiformis, a fungal endophyte of spruce producing the potent anti-insectan compound rugulosin.</title>
        <authorList>
            <consortium name="DOE Joint Genome Institute"/>
            <person name="Walker A.K."/>
            <person name="Frasz S.L."/>
            <person name="Seifert K.A."/>
            <person name="Miller J.D."/>
            <person name="Mondo S.J."/>
            <person name="Labutti K."/>
            <person name="Lipzen A."/>
            <person name="Dockter R."/>
            <person name="Kennedy M."/>
            <person name="Grigoriev I.V."/>
            <person name="Spatafora J.W."/>
        </authorList>
    </citation>
    <scope>NUCLEOTIDE SEQUENCE [LARGE SCALE GENOMIC DNA]</scope>
    <source>
        <strain evidence="2 3">CBS 120377</strain>
    </source>
</reference>
<accession>A0A132B7X8</accession>
<gene>
    <name evidence="2" type="ORF">LY89DRAFT_691203</name>
</gene>
<dbReference type="Gene3D" id="3.60.40.10">
    <property type="entry name" value="PPM-type phosphatase domain"/>
    <property type="match status" value="1"/>
</dbReference>
<dbReference type="PANTHER" id="PTHR13832:SF792">
    <property type="entry name" value="GM14286P"/>
    <property type="match status" value="1"/>
</dbReference>
<dbReference type="RefSeq" id="XP_018062708.1">
    <property type="nucleotide sequence ID" value="XM_018216252.1"/>
</dbReference>
<dbReference type="InterPro" id="IPR001932">
    <property type="entry name" value="PPM-type_phosphatase-like_dom"/>
</dbReference>
<evidence type="ECO:0000313" key="3">
    <source>
        <dbReference type="Proteomes" id="UP000070700"/>
    </source>
</evidence>
<dbReference type="PROSITE" id="PS51746">
    <property type="entry name" value="PPM_2"/>
    <property type="match status" value="1"/>
</dbReference>
<dbReference type="Pfam" id="PF00481">
    <property type="entry name" value="PP2C"/>
    <property type="match status" value="1"/>
</dbReference>
<dbReference type="GO" id="GO:0005739">
    <property type="term" value="C:mitochondrion"/>
    <property type="evidence" value="ECO:0007669"/>
    <property type="project" value="TreeGrafter"/>
</dbReference>
<dbReference type="EMBL" id="KQ947436">
    <property type="protein sequence ID" value="KUJ08353.1"/>
    <property type="molecule type" value="Genomic_DNA"/>
</dbReference>
<keyword evidence="3" id="KW-1185">Reference proteome</keyword>
<dbReference type="GO" id="GO:0004741">
    <property type="term" value="F:[pyruvate dehydrogenase (acetyl-transferring)]-phosphatase activity"/>
    <property type="evidence" value="ECO:0007669"/>
    <property type="project" value="TreeGrafter"/>
</dbReference>
<evidence type="ECO:0000259" key="1">
    <source>
        <dbReference type="PROSITE" id="PS51746"/>
    </source>
</evidence>
<dbReference type="KEGG" id="psco:LY89DRAFT_691203"/>
<name>A0A132B7X8_MOLSC</name>
<dbReference type="STRING" id="149040.A0A132B7X8"/>
<dbReference type="SMART" id="SM00332">
    <property type="entry name" value="PP2Cc"/>
    <property type="match status" value="1"/>
</dbReference>
<sequence length="282" mass="32442">MALEEKIRYMQIAMSWSCALLILYNAMTNTLYTACTGDSRGVLGQQNSDGTWAVVTLSKDQTGDNEEEIARLQQEHPNEEAAIKNGKVLGMTVSCAFGDFPWKSSYDTQLELGKRFFTRRPMEKSENLTPPYLIAKPVVTVRKLELQSFLILATDGLWEVCTNREVVDLVVRWLEAQPDSTKEMKMTPMTVWWKSEPQQEANYAPEFDFLQRWNEFDVRFREERTVIQDLNNVAVHLLRNACGGNHRELLAGKLAFQPPYSRAVRDDMTIQVIFFNMPDLSR</sequence>
<dbReference type="PANTHER" id="PTHR13832">
    <property type="entry name" value="PROTEIN PHOSPHATASE 2C"/>
    <property type="match status" value="1"/>
</dbReference>
<evidence type="ECO:0000313" key="2">
    <source>
        <dbReference type="EMBL" id="KUJ08353.1"/>
    </source>
</evidence>
<organism evidence="2 3">
    <name type="scientific">Mollisia scopiformis</name>
    <name type="common">Conifer needle endophyte fungus</name>
    <name type="synonym">Phialocephala scopiformis</name>
    <dbReference type="NCBI Taxonomy" id="149040"/>
    <lineage>
        <taxon>Eukaryota</taxon>
        <taxon>Fungi</taxon>
        <taxon>Dikarya</taxon>
        <taxon>Ascomycota</taxon>
        <taxon>Pezizomycotina</taxon>
        <taxon>Leotiomycetes</taxon>
        <taxon>Helotiales</taxon>
        <taxon>Mollisiaceae</taxon>
        <taxon>Mollisia</taxon>
    </lineage>
</organism>
<dbReference type="InterPro" id="IPR036457">
    <property type="entry name" value="PPM-type-like_dom_sf"/>
</dbReference>